<evidence type="ECO:0000256" key="5">
    <source>
        <dbReference type="ARBA" id="ARBA00022722"/>
    </source>
</evidence>
<evidence type="ECO:0000256" key="7">
    <source>
        <dbReference type="ARBA" id="ARBA00022839"/>
    </source>
</evidence>
<keyword evidence="4" id="KW-0698">rRNA processing</keyword>
<evidence type="ECO:0000256" key="2">
    <source>
        <dbReference type="ARBA" id="ARBA00010489"/>
    </source>
</evidence>
<comment type="function">
    <text evidence="9">Exoribonuclease involved in ribosome biosynthesis. Involved in the processing of ITS1, the internal transcribed spacer localized between the 18S and 5.8S rRNAs.</text>
</comment>
<dbReference type="SUPFAM" id="SSF53098">
    <property type="entry name" value="Ribonuclease H-like"/>
    <property type="match status" value="1"/>
</dbReference>
<keyword evidence="7" id="KW-0269">Exonuclease</keyword>
<evidence type="ECO:0000313" key="13">
    <source>
        <dbReference type="Proteomes" id="UP001396898"/>
    </source>
</evidence>
<dbReference type="InterPro" id="IPR012337">
    <property type="entry name" value="RNaseH-like_sf"/>
</dbReference>
<keyword evidence="5" id="KW-0540">Nuclease</keyword>
<proteinExistence type="inferred from homology"/>
<keyword evidence="13" id="KW-1185">Reference proteome</keyword>
<dbReference type="Gene3D" id="3.30.420.10">
    <property type="entry name" value="Ribonuclease H-like superfamily/Ribonuclease H"/>
    <property type="match status" value="1"/>
</dbReference>
<feature type="region of interest" description="Disordered" evidence="10">
    <location>
        <begin position="1"/>
        <end position="114"/>
    </location>
</feature>
<feature type="compositionally biased region" description="Polar residues" evidence="10">
    <location>
        <begin position="1"/>
        <end position="10"/>
    </location>
</feature>
<comment type="subcellular location">
    <subcellularLocation>
        <location evidence="1">Nucleus</location>
    </subcellularLocation>
</comment>
<protein>
    <recommendedName>
        <fullName evidence="3">RNA exonuclease 4</fullName>
    </recommendedName>
</protein>
<dbReference type="InterPro" id="IPR036397">
    <property type="entry name" value="RNaseH_sf"/>
</dbReference>
<dbReference type="EMBL" id="JAQQWI010000006">
    <property type="protein sequence ID" value="KAK8033943.1"/>
    <property type="molecule type" value="Genomic_DNA"/>
</dbReference>
<dbReference type="CDD" id="cd06144">
    <property type="entry name" value="REX4_like"/>
    <property type="match status" value="1"/>
</dbReference>
<evidence type="ECO:0000256" key="4">
    <source>
        <dbReference type="ARBA" id="ARBA00022552"/>
    </source>
</evidence>
<dbReference type="PANTHER" id="PTHR12801:SF45">
    <property type="entry name" value="RNA EXONUCLEASE 4"/>
    <property type="match status" value="1"/>
</dbReference>
<feature type="region of interest" description="Disordered" evidence="10">
    <location>
        <begin position="332"/>
        <end position="354"/>
    </location>
</feature>
<dbReference type="InterPro" id="IPR037431">
    <property type="entry name" value="REX4_DEDDh_dom"/>
</dbReference>
<evidence type="ECO:0000259" key="11">
    <source>
        <dbReference type="SMART" id="SM00479"/>
    </source>
</evidence>
<dbReference type="Proteomes" id="UP001396898">
    <property type="component" value="Unassembled WGS sequence"/>
</dbReference>
<accession>A0ABR1SHY1</accession>
<organism evidence="12 13">
    <name type="scientific">Apiospora marii</name>
    <dbReference type="NCBI Taxonomy" id="335849"/>
    <lineage>
        <taxon>Eukaryota</taxon>
        <taxon>Fungi</taxon>
        <taxon>Dikarya</taxon>
        <taxon>Ascomycota</taxon>
        <taxon>Pezizomycotina</taxon>
        <taxon>Sordariomycetes</taxon>
        <taxon>Xylariomycetidae</taxon>
        <taxon>Amphisphaeriales</taxon>
        <taxon>Apiosporaceae</taxon>
        <taxon>Apiospora</taxon>
    </lineage>
</organism>
<gene>
    <name evidence="12" type="ORF">PG991_003341</name>
</gene>
<comment type="similarity">
    <text evidence="2">Belongs to the REXO4 family.</text>
</comment>
<evidence type="ECO:0000256" key="9">
    <source>
        <dbReference type="ARBA" id="ARBA00025599"/>
    </source>
</evidence>
<evidence type="ECO:0000256" key="3">
    <source>
        <dbReference type="ARBA" id="ARBA00016937"/>
    </source>
</evidence>
<reference evidence="12 13" key="1">
    <citation type="submission" date="2023-01" db="EMBL/GenBank/DDBJ databases">
        <title>Analysis of 21 Apiospora genomes using comparative genomics revels a genus with tremendous synthesis potential of carbohydrate active enzymes and secondary metabolites.</title>
        <authorList>
            <person name="Sorensen T."/>
        </authorList>
    </citation>
    <scope>NUCLEOTIDE SEQUENCE [LARGE SCALE GENOMIC DNA]</scope>
    <source>
        <strain evidence="12 13">CBS 20057</strain>
    </source>
</reference>
<keyword evidence="8" id="KW-0539">Nucleus</keyword>
<feature type="compositionally biased region" description="Low complexity" evidence="10">
    <location>
        <begin position="20"/>
        <end position="31"/>
    </location>
</feature>
<sequence length="354" mass="39021">MAPEYSSNWKKLQEKLKAQSPASAAAAPATATKRKPDESREAAGQSQAKKRRVQVQGQQQKPSAPPQKQRKKATFTTSSSSSAAKPNSSRSSKPASSMGNAESSVISKGSSSTVRPSLALWAEDNDISPEDLAEAYGLGLRRSAPLNTTPLEKDRVNEGRAPDLENLGKYVGLDCEMVGTGPDGHEHALARASLVDFHGRQIYDSFVRPQERVTDWRTAITGITPKLMGQAREFEEVQREVADLLKGRILVGHDLRHDLDVLLLTHPVTHIRDTARFAGYKRYGNGPKPALRVLAKEVLDMEIQSGHHSSIEDARVAMLLFRKKKSEFDMEHANKFEHTKPGPGKSHTKKKKKH</sequence>
<dbReference type="InterPro" id="IPR047021">
    <property type="entry name" value="REXO1/3/4-like"/>
</dbReference>
<name>A0ABR1SHY1_9PEZI</name>
<evidence type="ECO:0000256" key="6">
    <source>
        <dbReference type="ARBA" id="ARBA00022801"/>
    </source>
</evidence>
<feature type="domain" description="Exonuclease" evidence="11">
    <location>
        <begin position="169"/>
        <end position="330"/>
    </location>
</feature>
<comment type="caution">
    <text evidence="12">The sequence shown here is derived from an EMBL/GenBank/DDBJ whole genome shotgun (WGS) entry which is preliminary data.</text>
</comment>
<dbReference type="PANTHER" id="PTHR12801">
    <property type="entry name" value="RNA EXONUCLEASE REXO1 / RECO3 FAMILY MEMBER-RELATED"/>
    <property type="match status" value="1"/>
</dbReference>
<feature type="compositionally biased region" description="Low complexity" evidence="10">
    <location>
        <begin position="74"/>
        <end position="112"/>
    </location>
</feature>
<keyword evidence="6" id="KW-0378">Hydrolase</keyword>
<evidence type="ECO:0000256" key="8">
    <source>
        <dbReference type="ARBA" id="ARBA00023242"/>
    </source>
</evidence>
<evidence type="ECO:0000313" key="12">
    <source>
        <dbReference type="EMBL" id="KAK8033943.1"/>
    </source>
</evidence>
<dbReference type="InterPro" id="IPR013520">
    <property type="entry name" value="Ribonucl_H"/>
</dbReference>
<evidence type="ECO:0000256" key="1">
    <source>
        <dbReference type="ARBA" id="ARBA00004123"/>
    </source>
</evidence>
<evidence type="ECO:0000256" key="10">
    <source>
        <dbReference type="SAM" id="MobiDB-lite"/>
    </source>
</evidence>
<dbReference type="Pfam" id="PF00929">
    <property type="entry name" value="RNase_T"/>
    <property type="match status" value="1"/>
</dbReference>
<dbReference type="SMART" id="SM00479">
    <property type="entry name" value="EXOIII"/>
    <property type="match status" value="1"/>
</dbReference>